<comment type="caution">
    <text evidence="2">The sequence shown here is derived from an EMBL/GenBank/DDBJ whole genome shotgun (WGS) entry which is preliminary data.</text>
</comment>
<evidence type="ECO:0000313" key="3">
    <source>
        <dbReference type="Proteomes" id="UP000075714"/>
    </source>
</evidence>
<name>A0A150GDI3_GONPE</name>
<sequence length="807" mass="82649">MPAALGAWVMAANVISDTTHFVLPKELQALVDAVRGFRSRRRQAKRRHAVGLLAPLTLEREWLFGALPPAVTANVLGRLDPASRKALRAACRRTRLAVDAVTTRLTLDGRALRRLTSGVAPPLSLLFPALRELHLAGSQPTAGRRGGRGAGGTGGGAAVAGSPAQLVAALGAGAIEGLPSLELLDLSRWRRPACSFSKHEWKAMLDVLPDSEAEASGAAAPGSSAAALAGCHAGMHGGGGGGKGGRGAGALTLRLDWRLLPLRREWEPVWKQPDWKEVQWALRLAARARPQVHVELEGPPLPLPHPGTLAAFRGLTTLRRLPVAVAAVPVWARFRFEHLATMSGIRHLTMRLPAEEPAGAVLAALQELRYLELLSLPATTLRDSDLPAAAAAAAAAAPGGLLQELVQHQMAQLAAVAGGGAAAAGGGAAQPLHHMWAPAPAAAVAAGGPGGSQRPQAHGGAHVAPPAAPEFPVCLREVCVMFDERTRRQARPAGAGEAEADPVAAAEKSESAAAALLAAAAALPTLQRVRLWRCRSPGAVLKLLRPAVDRLQPRAGAVRSAVRGAHAAAHAGRGGPDAPPHHEVDEDQELGGELEGFPDAEVGGEGDGDADGAAETEALSDEEGDYVDEEGSESGSDDEGEEEEEEEEQQQQQQACGSGDGDGDSGDGSAALLTSLLTCRPWSSPSLSLAALLLGCCRNLVLAGGDAGLLYALAAAGRQAQPAAAWGAAAPSSAATRASGIQTATARLVVRRQGGLDERLLLRLLSGLPGLASLGLAGCGGVGLGEVLAVRGRAGAGAVSLAWSHEG</sequence>
<evidence type="ECO:0000313" key="2">
    <source>
        <dbReference type="EMBL" id="KXZ47645.1"/>
    </source>
</evidence>
<reference evidence="3" key="1">
    <citation type="journal article" date="2016" name="Nat. Commun.">
        <title>The Gonium pectorale genome demonstrates co-option of cell cycle regulation during the evolution of multicellularity.</title>
        <authorList>
            <person name="Hanschen E.R."/>
            <person name="Marriage T.N."/>
            <person name="Ferris P.J."/>
            <person name="Hamaji T."/>
            <person name="Toyoda A."/>
            <person name="Fujiyama A."/>
            <person name="Neme R."/>
            <person name="Noguchi H."/>
            <person name="Minakuchi Y."/>
            <person name="Suzuki M."/>
            <person name="Kawai-Toyooka H."/>
            <person name="Smith D.R."/>
            <person name="Sparks H."/>
            <person name="Anderson J."/>
            <person name="Bakaric R."/>
            <person name="Luria V."/>
            <person name="Karger A."/>
            <person name="Kirschner M.W."/>
            <person name="Durand P.M."/>
            <person name="Michod R.E."/>
            <person name="Nozaki H."/>
            <person name="Olson B.J."/>
        </authorList>
    </citation>
    <scope>NUCLEOTIDE SEQUENCE [LARGE SCALE GENOMIC DNA]</scope>
    <source>
        <strain evidence="3">NIES-2863</strain>
    </source>
</reference>
<protein>
    <recommendedName>
        <fullName evidence="4">F-box domain-containing protein</fullName>
    </recommendedName>
</protein>
<keyword evidence="3" id="KW-1185">Reference proteome</keyword>
<dbReference type="EMBL" id="LSYV01000035">
    <property type="protein sequence ID" value="KXZ47645.1"/>
    <property type="molecule type" value="Genomic_DNA"/>
</dbReference>
<evidence type="ECO:0008006" key="4">
    <source>
        <dbReference type="Google" id="ProtNLM"/>
    </source>
</evidence>
<dbReference type="Proteomes" id="UP000075714">
    <property type="component" value="Unassembled WGS sequence"/>
</dbReference>
<feature type="compositionally biased region" description="Low complexity" evidence="1">
    <location>
        <begin position="455"/>
        <end position="464"/>
    </location>
</feature>
<feature type="region of interest" description="Disordered" evidence="1">
    <location>
        <begin position="559"/>
        <end position="669"/>
    </location>
</feature>
<dbReference type="OrthoDB" id="547845at2759"/>
<accession>A0A150GDI3</accession>
<organism evidence="2 3">
    <name type="scientific">Gonium pectorale</name>
    <name type="common">Green alga</name>
    <dbReference type="NCBI Taxonomy" id="33097"/>
    <lineage>
        <taxon>Eukaryota</taxon>
        <taxon>Viridiplantae</taxon>
        <taxon>Chlorophyta</taxon>
        <taxon>core chlorophytes</taxon>
        <taxon>Chlorophyceae</taxon>
        <taxon>CS clade</taxon>
        <taxon>Chlamydomonadales</taxon>
        <taxon>Volvocaceae</taxon>
        <taxon>Gonium</taxon>
    </lineage>
</organism>
<evidence type="ECO:0000256" key="1">
    <source>
        <dbReference type="SAM" id="MobiDB-lite"/>
    </source>
</evidence>
<feature type="region of interest" description="Disordered" evidence="1">
    <location>
        <begin position="443"/>
        <end position="464"/>
    </location>
</feature>
<proteinExistence type="predicted"/>
<dbReference type="AlphaFoldDB" id="A0A150GDI3"/>
<gene>
    <name evidence="2" type="ORF">GPECTOR_34g804</name>
</gene>
<feature type="compositionally biased region" description="Low complexity" evidence="1">
    <location>
        <begin position="559"/>
        <end position="571"/>
    </location>
</feature>
<feature type="compositionally biased region" description="Acidic residues" evidence="1">
    <location>
        <begin position="585"/>
        <end position="649"/>
    </location>
</feature>